<accession>A0A0R1V417</accession>
<gene>
    <name evidence="1" type="ORF">FD50_GL001543</name>
</gene>
<name>A0A0R1V417_9LACO</name>
<reference evidence="1 2" key="1">
    <citation type="journal article" date="2015" name="Genome Announc.">
        <title>Expanding the biotechnology potential of lactobacilli through comparative genomics of 213 strains and associated genera.</title>
        <authorList>
            <person name="Sun Z."/>
            <person name="Harris H.M."/>
            <person name="McCann A."/>
            <person name="Guo C."/>
            <person name="Argimon S."/>
            <person name="Zhang W."/>
            <person name="Yang X."/>
            <person name="Jeffery I.B."/>
            <person name="Cooney J.C."/>
            <person name="Kagawa T.F."/>
            <person name="Liu W."/>
            <person name="Song Y."/>
            <person name="Salvetti E."/>
            <person name="Wrobel A."/>
            <person name="Rasinkangas P."/>
            <person name="Parkhill J."/>
            <person name="Rea M.C."/>
            <person name="O'Sullivan O."/>
            <person name="Ritari J."/>
            <person name="Douillard F.P."/>
            <person name="Paul Ross R."/>
            <person name="Yang R."/>
            <person name="Briner A.E."/>
            <person name="Felis G.E."/>
            <person name="de Vos W.M."/>
            <person name="Barrangou R."/>
            <person name="Klaenhammer T.R."/>
            <person name="Caufield P.W."/>
            <person name="Cui Y."/>
            <person name="Zhang H."/>
            <person name="O'Toole P.W."/>
        </authorList>
    </citation>
    <scope>NUCLEOTIDE SEQUENCE [LARGE SCALE GENOMIC DNA]</scope>
    <source>
        <strain evidence="1 2">DSM 16230</strain>
    </source>
</reference>
<dbReference type="EMBL" id="AZFQ01000052">
    <property type="protein sequence ID" value="KRL97557.1"/>
    <property type="molecule type" value="Genomic_DNA"/>
</dbReference>
<dbReference type="Proteomes" id="UP000051166">
    <property type="component" value="Unassembled WGS sequence"/>
</dbReference>
<comment type="caution">
    <text evidence="1">The sequence shown here is derived from an EMBL/GenBank/DDBJ whole genome shotgun (WGS) entry which is preliminary data.</text>
</comment>
<dbReference type="STRING" id="1423801.FD50_GL001543"/>
<proteinExistence type="predicted"/>
<dbReference type="PATRIC" id="fig|1423801.4.peg.1581"/>
<organism evidence="1 2">
    <name type="scientific">Liquorilactobacillus satsumensis DSM 16230 = JCM 12392</name>
    <dbReference type="NCBI Taxonomy" id="1423801"/>
    <lineage>
        <taxon>Bacteria</taxon>
        <taxon>Bacillati</taxon>
        <taxon>Bacillota</taxon>
        <taxon>Bacilli</taxon>
        <taxon>Lactobacillales</taxon>
        <taxon>Lactobacillaceae</taxon>
        <taxon>Liquorilactobacillus</taxon>
    </lineage>
</organism>
<sequence length="101" mass="11997">MYFAVKKRKIKLEKAIGGHSVQKNFMHEVEENVLAEDEQTKTFLVPSKKEKLAIKVDKDVLTRLLDDQKLEHMLRNLLKLNSKRTTRETINITKRNYRIFI</sequence>
<evidence type="ECO:0000313" key="2">
    <source>
        <dbReference type="Proteomes" id="UP000051166"/>
    </source>
</evidence>
<keyword evidence="2" id="KW-1185">Reference proteome</keyword>
<evidence type="ECO:0000313" key="1">
    <source>
        <dbReference type="EMBL" id="KRL97557.1"/>
    </source>
</evidence>
<dbReference type="AlphaFoldDB" id="A0A0R1V417"/>
<protein>
    <submittedName>
        <fullName evidence="1">Uncharacterized protein</fullName>
    </submittedName>
</protein>